<dbReference type="InterPro" id="IPR050297">
    <property type="entry name" value="LipidA_mod_glycosyltrf_83"/>
</dbReference>
<evidence type="ECO:0000256" key="7">
    <source>
        <dbReference type="ARBA" id="ARBA00023136"/>
    </source>
</evidence>
<dbReference type="EMBL" id="MHIC01000049">
    <property type="protein sequence ID" value="OGY43325.1"/>
    <property type="molecule type" value="Genomic_DNA"/>
</dbReference>
<feature type="transmembrane region" description="Helical" evidence="8">
    <location>
        <begin position="7"/>
        <end position="29"/>
    </location>
</feature>
<keyword evidence="7 8" id="KW-0472">Membrane</keyword>
<evidence type="ECO:0000259" key="9">
    <source>
        <dbReference type="Pfam" id="PF13231"/>
    </source>
</evidence>
<dbReference type="PANTHER" id="PTHR33908:SF11">
    <property type="entry name" value="MEMBRANE PROTEIN"/>
    <property type="match status" value="1"/>
</dbReference>
<evidence type="ECO:0000313" key="11">
    <source>
        <dbReference type="Proteomes" id="UP000176241"/>
    </source>
</evidence>
<name>A0A1G1XTB0_9BACT</name>
<feature type="transmembrane region" description="Helical" evidence="8">
    <location>
        <begin position="131"/>
        <end position="151"/>
    </location>
</feature>
<evidence type="ECO:0000256" key="5">
    <source>
        <dbReference type="ARBA" id="ARBA00022692"/>
    </source>
</evidence>
<evidence type="ECO:0000256" key="6">
    <source>
        <dbReference type="ARBA" id="ARBA00022989"/>
    </source>
</evidence>
<feature type="transmembrane region" description="Helical" evidence="8">
    <location>
        <begin position="163"/>
        <end position="188"/>
    </location>
</feature>
<keyword evidence="5 8" id="KW-0812">Transmembrane</keyword>
<dbReference type="Pfam" id="PF13231">
    <property type="entry name" value="PMT_2"/>
    <property type="match status" value="1"/>
</dbReference>
<feature type="transmembrane region" description="Helical" evidence="8">
    <location>
        <begin position="80"/>
        <end position="101"/>
    </location>
</feature>
<keyword evidence="3" id="KW-0328">Glycosyltransferase</keyword>
<feature type="transmembrane region" description="Helical" evidence="8">
    <location>
        <begin position="284"/>
        <end position="305"/>
    </location>
</feature>
<evidence type="ECO:0000256" key="2">
    <source>
        <dbReference type="ARBA" id="ARBA00022475"/>
    </source>
</evidence>
<evidence type="ECO:0000313" key="10">
    <source>
        <dbReference type="EMBL" id="OGY43325.1"/>
    </source>
</evidence>
<reference evidence="10 11" key="1">
    <citation type="journal article" date="2016" name="Nat. Commun.">
        <title>Thousands of microbial genomes shed light on interconnected biogeochemical processes in an aquifer system.</title>
        <authorList>
            <person name="Anantharaman K."/>
            <person name="Brown C.T."/>
            <person name="Hug L.A."/>
            <person name="Sharon I."/>
            <person name="Castelle C.J."/>
            <person name="Probst A.J."/>
            <person name="Thomas B.C."/>
            <person name="Singh A."/>
            <person name="Wilkins M.J."/>
            <person name="Karaoz U."/>
            <person name="Brodie E.L."/>
            <person name="Williams K.H."/>
            <person name="Hubbard S.S."/>
            <person name="Banfield J.F."/>
        </authorList>
    </citation>
    <scope>NUCLEOTIDE SEQUENCE [LARGE SCALE GENOMIC DNA]</scope>
</reference>
<keyword evidence="4" id="KW-0808">Transferase</keyword>
<feature type="transmembrane region" description="Helical" evidence="8">
    <location>
        <begin position="343"/>
        <end position="361"/>
    </location>
</feature>
<dbReference type="AlphaFoldDB" id="A0A1G1XTB0"/>
<dbReference type="PANTHER" id="PTHR33908">
    <property type="entry name" value="MANNOSYLTRANSFERASE YKCB-RELATED"/>
    <property type="match status" value="1"/>
</dbReference>
<proteinExistence type="predicted"/>
<dbReference type="GO" id="GO:0009103">
    <property type="term" value="P:lipopolysaccharide biosynthetic process"/>
    <property type="evidence" value="ECO:0007669"/>
    <property type="project" value="UniProtKB-ARBA"/>
</dbReference>
<accession>A0A1G1XTB0</accession>
<keyword evidence="6 8" id="KW-1133">Transmembrane helix</keyword>
<feature type="transmembrane region" description="Helical" evidence="8">
    <location>
        <begin position="49"/>
        <end position="68"/>
    </location>
</feature>
<dbReference type="GO" id="GO:0005886">
    <property type="term" value="C:plasma membrane"/>
    <property type="evidence" value="ECO:0007669"/>
    <property type="project" value="UniProtKB-SubCell"/>
</dbReference>
<keyword evidence="2" id="KW-1003">Cell membrane</keyword>
<feature type="transmembrane region" description="Helical" evidence="8">
    <location>
        <begin position="256"/>
        <end position="278"/>
    </location>
</feature>
<gene>
    <name evidence="10" type="ORF">A2731_00455</name>
</gene>
<evidence type="ECO:0000256" key="3">
    <source>
        <dbReference type="ARBA" id="ARBA00022676"/>
    </source>
</evidence>
<feature type="transmembrane region" description="Helical" evidence="8">
    <location>
        <begin position="200"/>
        <end position="219"/>
    </location>
</feature>
<evidence type="ECO:0000256" key="4">
    <source>
        <dbReference type="ARBA" id="ARBA00022679"/>
    </source>
</evidence>
<evidence type="ECO:0000256" key="1">
    <source>
        <dbReference type="ARBA" id="ARBA00004651"/>
    </source>
</evidence>
<dbReference type="Proteomes" id="UP000176241">
    <property type="component" value="Unassembled WGS sequence"/>
</dbReference>
<feature type="domain" description="Glycosyltransferase RgtA/B/C/D-like" evidence="9">
    <location>
        <begin position="65"/>
        <end position="214"/>
    </location>
</feature>
<comment type="caution">
    <text evidence="10">The sequence shown here is derived from an EMBL/GenBank/DDBJ whole genome shotgun (WGS) entry which is preliminary data.</text>
</comment>
<feature type="transmembrane region" description="Helical" evidence="8">
    <location>
        <begin position="312"/>
        <end position="331"/>
    </location>
</feature>
<sequence length="379" mass="44314">MVFKKSFFILFIIIILATIIRLFFVFNIPSQIDELIMADLIKTVSLGNIPVHFSSVNGENITIIYLAVPFYRIFNTQTVLIFRFIALVFNSGFIILTFLLLKNFFSEKLALVAAALLAIWPWSIKAGSIGYNAYLLLFLYSAGLYLFFLAMKKGRLVFYFSAVFFWAISFYTYSLSFVWVPLFLLIIFIIYRRDINLKHFIYSLIFLLILIIPISLFFLKNQFHLVTLNYFLFFNIPDLAISRFDTISIFTLYDGVWIALNYFFNYFLHFALLFLSYNPTSDSFWFYLVYLWDVPLIFLGLFVCLKNFKQNKFYQLLVIWFFTYPLASSFINAEGGFSSTRDIHSLPLLAILSAIGILIFWDSLKKLYLIKLSGNKTSS</sequence>
<dbReference type="InterPro" id="IPR038731">
    <property type="entry name" value="RgtA/B/C-like"/>
</dbReference>
<dbReference type="GO" id="GO:0016763">
    <property type="term" value="F:pentosyltransferase activity"/>
    <property type="evidence" value="ECO:0007669"/>
    <property type="project" value="TreeGrafter"/>
</dbReference>
<evidence type="ECO:0000256" key="8">
    <source>
        <dbReference type="SAM" id="Phobius"/>
    </source>
</evidence>
<comment type="subcellular location">
    <subcellularLocation>
        <location evidence="1">Cell membrane</location>
        <topology evidence="1">Multi-pass membrane protein</topology>
    </subcellularLocation>
</comment>
<organism evidence="10 11">
    <name type="scientific">Candidatus Buchananbacteria bacterium RIFCSPHIGHO2_01_FULL_39_8</name>
    <dbReference type="NCBI Taxonomy" id="1797533"/>
    <lineage>
        <taxon>Bacteria</taxon>
        <taxon>Candidatus Buchananiibacteriota</taxon>
    </lineage>
</organism>
<dbReference type="STRING" id="1797533.A2731_00455"/>
<protein>
    <recommendedName>
        <fullName evidence="9">Glycosyltransferase RgtA/B/C/D-like domain-containing protein</fullName>
    </recommendedName>
</protein>